<accession>A0A2H3DBW5</accession>
<gene>
    <name evidence="1" type="ORF">ARMGADRAFT_171335</name>
</gene>
<proteinExistence type="predicted"/>
<reference evidence="2" key="1">
    <citation type="journal article" date="2017" name="Nat. Ecol. Evol.">
        <title>Genome expansion and lineage-specific genetic innovations in the forest pathogenic fungi Armillaria.</title>
        <authorList>
            <person name="Sipos G."/>
            <person name="Prasanna A.N."/>
            <person name="Walter M.C."/>
            <person name="O'Connor E."/>
            <person name="Balint B."/>
            <person name="Krizsan K."/>
            <person name="Kiss B."/>
            <person name="Hess J."/>
            <person name="Varga T."/>
            <person name="Slot J."/>
            <person name="Riley R."/>
            <person name="Boka B."/>
            <person name="Rigling D."/>
            <person name="Barry K."/>
            <person name="Lee J."/>
            <person name="Mihaltcheva S."/>
            <person name="LaButti K."/>
            <person name="Lipzen A."/>
            <person name="Waldron R."/>
            <person name="Moloney N.M."/>
            <person name="Sperisen C."/>
            <person name="Kredics L."/>
            <person name="Vagvoelgyi C."/>
            <person name="Patrignani A."/>
            <person name="Fitzpatrick D."/>
            <person name="Nagy I."/>
            <person name="Doyle S."/>
            <person name="Anderson J.B."/>
            <person name="Grigoriev I.V."/>
            <person name="Gueldener U."/>
            <person name="Muensterkoetter M."/>
            <person name="Nagy L.G."/>
        </authorList>
    </citation>
    <scope>NUCLEOTIDE SEQUENCE [LARGE SCALE GENOMIC DNA]</scope>
    <source>
        <strain evidence="2">Ar21-2</strain>
    </source>
</reference>
<evidence type="ECO:0008006" key="3">
    <source>
        <dbReference type="Google" id="ProtNLM"/>
    </source>
</evidence>
<organism evidence="1 2">
    <name type="scientific">Armillaria gallica</name>
    <name type="common">Bulbous honey fungus</name>
    <name type="synonym">Armillaria bulbosa</name>
    <dbReference type="NCBI Taxonomy" id="47427"/>
    <lineage>
        <taxon>Eukaryota</taxon>
        <taxon>Fungi</taxon>
        <taxon>Dikarya</taxon>
        <taxon>Basidiomycota</taxon>
        <taxon>Agaricomycotina</taxon>
        <taxon>Agaricomycetes</taxon>
        <taxon>Agaricomycetidae</taxon>
        <taxon>Agaricales</taxon>
        <taxon>Marasmiineae</taxon>
        <taxon>Physalacriaceae</taxon>
        <taxon>Armillaria</taxon>
    </lineage>
</organism>
<evidence type="ECO:0000313" key="1">
    <source>
        <dbReference type="EMBL" id="PBK92731.1"/>
    </source>
</evidence>
<protein>
    <recommendedName>
        <fullName evidence="3">F-box domain-containing protein</fullName>
    </recommendedName>
</protein>
<sequence>MAQQRLAMANVVGYRRLFKYVIRGPSVLKRTVAKEPVATLGRLGILPNEPLGIIISECCDIQTIVTSFSLVNRCARKVVDASLAFQRVSRHAPAALVVMFRTQAASFFTLEDICNALCSNSSCSLCGGFGPLLWLPECRRCCLPCLWKAPELLPISQSAATEAFGISKAVLASVPIVCSVPGEYGHPHVNCQDIRYLLSFARARAAAVEDAGGETQLMARINSVPRRRAAYKSFIKSQGSQRDSENAARCMVAVPLPYFNRRLGKTEKGRSCAGCEELVYEDRLWQPNIEVDDDDDFRRYNTVFTIEGLIRHVWAECPEGKRIWKRHLKKSKGKGKPVLRREWE</sequence>
<dbReference type="OMA" id="RSCAGCE"/>
<dbReference type="InParanoid" id="A0A2H3DBW5"/>
<dbReference type="EMBL" id="KZ293658">
    <property type="protein sequence ID" value="PBK92731.1"/>
    <property type="molecule type" value="Genomic_DNA"/>
</dbReference>
<keyword evidence="2" id="KW-1185">Reference proteome</keyword>
<name>A0A2H3DBW5_ARMGA</name>
<dbReference type="AlphaFoldDB" id="A0A2H3DBW5"/>
<dbReference type="Proteomes" id="UP000217790">
    <property type="component" value="Unassembled WGS sequence"/>
</dbReference>
<evidence type="ECO:0000313" key="2">
    <source>
        <dbReference type="Proteomes" id="UP000217790"/>
    </source>
</evidence>
<dbReference type="OrthoDB" id="2687876at2759"/>